<proteinExistence type="predicted"/>
<dbReference type="Pfam" id="PF03807">
    <property type="entry name" value="F420_oxidored"/>
    <property type="match status" value="1"/>
</dbReference>
<dbReference type="Proteomes" id="UP000262477">
    <property type="component" value="Unassembled WGS sequence"/>
</dbReference>
<dbReference type="PANTHER" id="PTHR14239:SF10">
    <property type="entry name" value="REDUCTASE"/>
    <property type="match status" value="1"/>
</dbReference>
<evidence type="ECO:0000313" key="3">
    <source>
        <dbReference type="EMBL" id="REK85173.1"/>
    </source>
</evidence>
<keyword evidence="1" id="KW-0560">Oxidoreductase</keyword>
<sequence>MRIGILGSGGMADALGTQWARAGHELMVSGRDADKAAALAGRLGPAARAGGWSEAAAFGEAVLLAVSHQAVPAVLAAAGPQALEGRVLIDCTNAMVDGFRLAHGDGVSMAERIARLAAGARVVKAFSHCHIDVWRMAPPVFAGEPLAVPLCGDDPGALATVGRLVKDLGCEPVEAGGLERAGLVEAATALLVGLWVGGADPRAMLPPKAFAFGG</sequence>
<accession>A0A371PSQ8</accession>
<gene>
    <name evidence="3" type="ORF">DY245_39315</name>
</gene>
<dbReference type="GO" id="GO:0016491">
    <property type="term" value="F:oxidoreductase activity"/>
    <property type="evidence" value="ECO:0007669"/>
    <property type="project" value="UniProtKB-KW"/>
</dbReference>
<dbReference type="SUPFAM" id="SSF51735">
    <property type="entry name" value="NAD(P)-binding Rossmann-fold domains"/>
    <property type="match status" value="1"/>
</dbReference>
<dbReference type="PANTHER" id="PTHR14239">
    <property type="entry name" value="DUDULIN-RELATED"/>
    <property type="match status" value="1"/>
</dbReference>
<dbReference type="RefSeq" id="WP_128511874.1">
    <property type="nucleotide sequence ID" value="NZ_QUAC01000454.1"/>
</dbReference>
<dbReference type="Gene3D" id="3.40.50.720">
    <property type="entry name" value="NAD(P)-binding Rossmann-like Domain"/>
    <property type="match status" value="1"/>
</dbReference>
<dbReference type="InterPro" id="IPR051267">
    <property type="entry name" value="STEAP_metalloreductase"/>
</dbReference>
<name>A0A371PSQ8_STRIH</name>
<dbReference type="AlphaFoldDB" id="A0A371PSQ8"/>
<evidence type="ECO:0000313" key="4">
    <source>
        <dbReference type="Proteomes" id="UP000262477"/>
    </source>
</evidence>
<evidence type="ECO:0000256" key="1">
    <source>
        <dbReference type="ARBA" id="ARBA00023002"/>
    </source>
</evidence>
<keyword evidence="4" id="KW-1185">Reference proteome</keyword>
<organism evidence="3 4">
    <name type="scientific">Streptomyces inhibens</name>
    <dbReference type="NCBI Taxonomy" id="2293571"/>
    <lineage>
        <taxon>Bacteria</taxon>
        <taxon>Bacillati</taxon>
        <taxon>Actinomycetota</taxon>
        <taxon>Actinomycetes</taxon>
        <taxon>Kitasatosporales</taxon>
        <taxon>Streptomycetaceae</taxon>
        <taxon>Streptomyces</taxon>
    </lineage>
</organism>
<dbReference type="OrthoDB" id="5738121at2"/>
<dbReference type="InterPro" id="IPR036291">
    <property type="entry name" value="NAD(P)-bd_dom_sf"/>
</dbReference>
<protein>
    <submittedName>
        <fullName evidence="3">NADP oxidoreductase</fullName>
    </submittedName>
</protein>
<reference evidence="3 4" key="1">
    <citation type="submission" date="2018-08" db="EMBL/GenBank/DDBJ databases">
        <title>Streptomyces NEAU-D10 sp. nov., a novel Actinomycete isolated from soil.</title>
        <authorList>
            <person name="Jin L."/>
        </authorList>
    </citation>
    <scope>NUCLEOTIDE SEQUENCE [LARGE SCALE GENOMIC DNA]</scope>
    <source>
        <strain evidence="3 4">NEAU-D10</strain>
    </source>
</reference>
<dbReference type="InterPro" id="IPR028939">
    <property type="entry name" value="P5C_Rdtase_cat_N"/>
</dbReference>
<comment type="caution">
    <text evidence="3">The sequence shown here is derived from an EMBL/GenBank/DDBJ whole genome shotgun (WGS) entry which is preliminary data.</text>
</comment>
<feature type="domain" description="Pyrroline-5-carboxylate reductase catalytic N-terminal" evidence="2">
    <location>
        <begin position="2"/>
        <end position="93"/>
    </location>
</feature>
<dbReference type="EMBL" id="QUAC01000454">
    <property type="protein sequence ID" value="REK85173.1"/>
    <property type="molecule type" value="Genomic_DNA"/>
</dbReference>
<evidence type="ECO:0000259" key="2">
    <source>
        <dbReference type="Pfam" id="PF03807"/>
    </source>
</evidence>